<keyword evidence="1" id="KW-0645">Protease</keyword>
<dbReference type="PANTHER" id="PTHR42648:SF21">
    <property type="entry name" value="CYSTEINE-RICH RLK (RECEPTOR-LIKE PROTEIN KINASE) 8"/>
    <property type="match status" value="1"/>
</dbReference>
<organism evidence="4 5">
    <name type="scientific">Cucumis melo</name>
    <name type="common">Muskmelon</name>
    <dbReference type="NCBI Taxonomy" id="3656"/>
    <lineage>
        <taxon>Eukaryota</taxon>
        <taxon>Viridiplantae</taxon>
        <taxon>Streptophyta</taxon>
        <taxon>Embryophyta</taxon>
        <taxon>Tracheophyta</taxon>
        <taxon>Spermatophyta</taxon>
        <taxon>Magnoliopsida</taxon>
        <taxon>eudicotyledons</taxon>
        <taxon>Gunneridae</taxon>
        <taxon>Pentapetalae</taxon>
        <taxon>rosids</taxon>
        <taxon>fabids</taxon>
        <taxon>Cucurbitales</taxon>
        <taxon>Cucurbitaceae</taxon>
        <taxon>Benincaseae</taxon>
        <taxon>Cucumis</taxon>
    </lineage>
</organism>
<evidence type="ECO:0000313" key="5">
    <source>
        <dbReference type="RefSeq" id="XP_050937810.1"/>
    </source>
</evidence>
<dbReference type="InterPro" id="IPR054722">
    <property type="entry name" value="PolX-like_BBD"/>
</dbReference>
<reference evidence="5" key="2">
    <citation type="submission" date="2025-08" db="UniProtKB">
        <authorList>
            <consortium name="RefSeq"/>
        </authorList>
    </citation>
    <scope>IDENTIFICATION</scope>
    <source>
        <tissue evidence="5">Stem</tissue>
    </source>
</reference>
<name>A0ABM3KJ37_CUCME</name>
<evidence type="ECO:0000256" key="1">
    <source>
        <dbReference type="ARBA" id="ARBA00022670"/>
    </source>
</evidence>
<keyword evidence="1" id="KW-0378">Hydrolase</keyword>
<dbReference type="Pfam" id="PF22936">
    <property type="entry name" value="Pol_BBD"/>
    <property type="match status" value="1"/>
</dbReference>
<dbReference type="GeneID" id="127148365"/>
<dbReference type="PANTHER" id="PTHR42648">
    <property type="entry name" value="TRANSPOSASE, PUTATIVE-RELATED"/>
    <property type="match status" value="1"/>
</dbReference>
<accession>A0ABM3KJ37</accession>
<evidence type="ECO:0000259" key="2">
    <source>
        <dbReference type="Pfam" id="PF13976"/>
    </source>
</evidence>
<evidence type="ECO:0000313" key="4">
    <source>
        <dbReference type="Proteomes" id="UP001652600"/>
    </source>
</evidence>
<dbReference type="Proteomes" id="UP001652600">
    <property type="component" value="Chromosome 1"/>
</dbReference>
<sequence length="479" mass="55450">MKVTTIEEAHYITTLKLDELFGSLLTFEMDVSDRENKKGKRIAFKSIYEEETTMNQSDNEANMDESIALLTKQFSKVVRKFKNMNTIGANAKNSNQYRRKDEIDFGDESECFEENYDEELTFEELKVLWKENSEARAIQKERIQDLMEENERLMFVISSLKLKLKEVQNDYDQTIKFVKMLNLGTENLYLILNSRQNSSSKYGLSFDASVRSVKPTTKIKFVLALVKDETETVPTMIVVSPPAKTTRWICYYCATNDAWYFGSGCSRHMTENKSFFSELKECVLGHVTFRDGARGRIIAKGNIDKNNLPYLNDVRYVDELKANLISVSQLYDQGYSVNFSKASCVVVDKDNHMFMSSSRQADNCYHWIFNNSHIYHSTKEDQTWLWHRKLGHISLRSIDKAIKNEAMVGIPNIDINSKFFCGDCLIGKQTKVSHKSLKECSTNRILELLHLDLMRPIQIESLGGKKYVFVAVDNFFRFT</sequence>
<gene>
    <name evidence="5" type="primary">LOC127148365</name>
</gene>
<dbReference type="InterPro" id="IPR039537">
    <property type="entry name" value="Retrotran_Ty1/copia-like"/>
</dbReference>
<feature type="domain" description="Retrovirus-related Pol polyprotein from transposon TNT 1-94-like beta-barrel" evidence="3">
    <location>
        <begin position="259"/>
        <end position="335"/>
    </location>
</feature>
<reference evidence="4" key="1">
    <citation type="submission" date="2025-05" db="UniProtKB">
        <authorList>
            <consortium name="RefSeq"/>
        </authorList>
    </citation>
    <scope>NUCLEOTIDE SEQUENCE [LARGE SCALE GENOMIC DNA]</scope>
</reference>
<dbReference type="InterPro" id="IPR025724">
    <property type="entry name" value="GAG-pre-integrase_dom"/>
</dbReference>
<dbReference type="RefSeq" id="XP_050937810.1">
    <property type="nucleotide sequence ID" value="XM_051081853.1"/>
</dbReference>
<protein>
    <submittedName>
        <fullName evidence="5">Uncharacterized protein LOC127148365</fullName>
    </submittedName>
</protein>
<proteinExistence type="predicted"/>
<evidence type="ECO:0000259" key="3">
    <source>
        <dbReference type="Pfam" id="PF22936"/>
    </source>
</evidence>
<feature type="domain" description="GAG-pre-integrase" evidence="2">
    <location>
        <begin position="364"/>
        <end position="429"/>
    </location>
</feature>
<keyword evidence="4" id="KW-1185">Reference proteome</keyword>
<dbReference type="Pfam" id="PF13976">
    <property type="entry name" value="gag_pre-integrs"/>
    <property type="match status" value="1"/>
</dbReference>